<name>A0A6J1QAN5_9HYME</name>
<reference evidence="3" key="1">
    <citation type="submission" date="2025-08" db="UniProtKB">
        <authorList>
            <consortium name="RefSeq"/>
        </authorList>
    </citation>
    <scope>IDENTIFICATION</scope>
    <source>
        <tissue evidence="3">Whole body</tissue>
    </source>
</reference>
<feature type="compositionally biased region" description="Polar residues" evidence="1">
    <location>
        <begin position="606"/>
        <end position="616"/>
    </location>
</feature>
<feature type="region of interest" description="Disordered" evidence="1">
    <location>
        <begin position="1"/>
        <end position="27"/>
    </location>
</feature>
<feature type="compositionally biased region" description="Basic and acidic residues" evidence="1">
    <location>
        <begin position="593"/>
        <end position="605"/>
    </location>
</feature>
<evidence type="ECO:0000313" key="2">
    <source>
        <dbReference type="Proteomes" id="UP000504618"/>
    </source>
</evidence>
<dbReference type="Proteomes" id="UP000504618">
    <property type="component" value="Unplaced"/>
</dbReference>
<feature type="region of interest" description="Disordered" evidence="1">
    <location>
        <begin position="514"/>
        <end position="555"/>
    </location>
</feature>
<sequence>MAKRKSYIRKRSSIRRSTGSGLLDPDTNIMDEEQTFWYDHLQEKTFPRHSLSHTVNETPRQLDLSSRMESSQDRLEWWKNLDLSDSDHAASTSSRHNYSAAIVKTNILQTSTSESEKELELRKRKVHLRAANNRKSTNNAFSSALNDTEVTVPLKLRKKQANYSELHSDSDRGVSRERLQEDEEDDNLSLSEKILKSKPRISRKRKNDSAKDQNPFQDILTEDGALNGNTKRQSVALEKESSKRLMHRSIDVSKEHADDKRKSVRASQAIPLKSVETDSLNLLPPNVENAALQSNEIVQSSDESSEIVHNKPLNVRLLQRARKSVGRNAFADALADDVNVENAALQSNANEIVQSSDESFEIVHNTPLKFRLLQRARKSVGRNAFADALANSSTANPNKENDIHDNEPPLMPPPTLSPSKRSVNRSKTKIDITHENSPTRKRSRSSLIAEKKQSLDARAKDNIEANSSSSSLDDDESRRKKSVFLKSKSGNLRKSLNKNPYEEILEEDSNISARKSNVSTKDNRVPVQANDNTGGNSSNSSLDNNESRGKRSVFLKPKSRISASFRKSLSKNPFEKILEEDNISPRKSNASTEDNRASLERDETATRINQMRGSLSTEKRSQSERNRTSVEGSDISLTSSNSQMSSNSENPSNVERDVSKKSNVSLENKSRISENSDLANASKSISRKSIVAKTPEKEVSFSRKSTREETSKRHTNAIGSTSTNNIVTPEISDNSRDDTDIEQDLSTFKRVSKSGPDKEGRLTRDTLRNRSETPKSANIGVHKVLDNSQNDASSKRASSVPKRLSKSSPGIETRLPRLRNRSETPKFANTVHEAIDNSHNNTNREHDSSLPKRLSKSSPAKEDRLTRNNFRNRSETPKSISKNMELPRRSINWIADNEEYNVNADSEINIGGISQIMSSTSISKVNANIGTHRSTIQSVEIEAADGENTDLGIQITQRHSTSTEAETGSKAVNRQSVQSSNRTSIKESRETAGRQTSLNKSQNYRNTSVRASGKDVSFNASKLNSSKIPRKIDDFFKVKQASTTIDKSNERAQKSQTFDTEKMEKIKTELERIKKREMAAMKKVTTDKKESALKTKDVKYLTSKQATKKKPVANVTKVVNKAFLVDGKVYRAPRLPRPKHWATDRLYKFLWNRMEPKYKLATRLKSEKFVQELAKIVSLVERRKNYENYEIEMQALMKQMARLGIISTRNDFYHFCQDFMPYEFRVKVVPMLLPGNKNNIPYDPEKLYIPLLDSD</sequence>
<gene>
    <name evidence="3" type="primary">LOC112459076</name>
</gene>
<dbReference type="RefSeq" id="XP_024878743.1">
    <property type="nucleotide sequence ID" value="XM_025022975.1"/>
</dbReference>
<protein>
    <submittedName>
        <fullName evidence="3">Sericin 1-like</fullName>
    </submittedName>
</protein>
<feature type="compositionally biased region" description="Basic and acidic residues" evidence="1">
    <location>
        <begin position="859"/>
        <end position="876"/>
    </location>
</feature>
<feature type="compositionally biased region" description="Basic and acidic residues" evidence="1">
    <location>
        <begin position="428"/>
        <end position="438"/>
    </location>
</feature>
<feature type="compositionally biased region" description="Polar residues" evidence="1">
    <location>
        <begin position="786"/>
        <end position="797"/>
    </location>
</feature>
<feature type="compositionally biased region" description="Basic residues" evidence="1">
    <location>
        <begin position="196"/>
        <end position="206"/>
    </location>
</feature>
<feature type="region of interest" description="Disordered" evidence="1">
    <location>
        <begin position="388"/>
        <end position="479"/>
    </location>
</feature>
<dbReference type="OrthoDB" id="7490880at2759"/>
<dbReference type="AlphaFoldDB" id="A0A6J1QAN5"/>
<feature type="compositionally biased region" description="Low complexity" evidence="1">
    <location>
        <begin position="530"/>
        <end position="544"/>
    </location>
</feature>
<keyword evidence="2" id="KW-1185">Reference proteome</keyword>
<feature type="compositionally biased region" description="Basic and acidic residues" evidence="1">
    <location>
        <begin position="166"/>
        <end position="179"/>
    </location>
</feature>
<evidence type="ECO:0000256" key="1">
    <source>
        <dbReference type="SAM" id="MobiDB-lite"/>
    </source>
</evidence>
<feature type="compositionally biased region" description="Basic residues" evidence="1">
    <location>
        <begin position="1"/>
        <end position="14"/>
    </location>
</feature>
<feature type="compositionally biased region" description="Polar residues" evidence="1">
    <location>
        <begin position="993"/>
        <end position="1010"/>
    </location>
</feature>
<feature type="compositionally biased region" description="Basic and acidic residues" evidence="1">
    <location>
        <begin position="237"/>
        <end position="261"/>
    </location>
</feature>
<feature type="compositionally biased region" description="Polar residues" evidence="1">
    <location>
        <begin position="957"/>
        <end position="983"/>
    </location>
</feature>
<organism evidence="2 3">
    <name type="scientific">Temnothorax curvispinosus</name>
    <dbReference type="NCBI Taxonomy" id="300111"/>
    <lineage>
        <taxon>Eukaryota</taxon>
        <taxon>Metazoa</taxon>
        <taxon>Ecdysozoa</taxon>
        <taxon>Arthropoda</taxon>
        <taxon>Hexapoda</taxon>
        <taxon>Insecta</taxon>
        <taxon>Pterygota</taxon>
        <taxon>Neoptera</taxon>
        <taxon>Endopterygota</taxon>
        <taxon>Hymenoptera</taxon>
        <taxon>Apocrita</taxon>
        <taxon>Aculeata</taxon>
        <taxon>Formicoidea</taxon>
        <taxon>Formicidae</taxon>
        <taxon>Myrmicinae</taxon>
        <taxon>Temnothorax</taxon>
    </lineage>
</organism>
<feature type="region of interest" description="Disordered" evidence="1">
    <location>
        <begin position="161"/>
        <end position="266"/>
    </location>
</feature>
<feature type="region of interest" description="Disordered" evidence="1">
    <location>
        <begin position="957"/>
        <end position="1010"/>
    </location>
</feature>
<feature type="compositionally biased region" description="Basic and acidic residues" evidence="1">
    <location>
        <begin position="449"/>
        <end position="463"/>
    </location>
</feature>
<feature type="region of interest" description="Disordered" evidence="1">
    <location>
        <begin position="580"/>
        <end position="883"/>
    </location>
</feature>
<feature type="compositionally biased region" description="Basic and acidic residues" evidence="1">
    <location>
        <begin position="755"/>
        <end position="773"/>
    </location>
</feature>
<accession>A0A6J1QAN5</accession>
<feature type="compositionally biased region" description="Polar residues" evidence="1">
    <location>
        <begin position="675"/>
        <end position="684"/>
    </location>
</feature>
<feature type="compositionally biased region" description="Low complexity" evidence="1">
    <location>
        <begin position="636"/>
        <end position="653"/>
    </location>
</feature>
<dbReference type="GeneID" id="112459076"/>
<feature type="compositionally biased region" description="Basic and acidic residues" evidence="1">
    <location>
        <begin position="617"/>
        <end position="628"/>
    </location>
</feature>
<proteinExistence type="predicted"/>
<feature type="compositionally biased region" description="Basic and acidic residues" evidence="1">
    <location>
        <begin position="694"/>
        <end position="712"/>
    </location>
</feature>
<feature type="compositionally biased region" description="Polar residues" evidence="1">
    <location>
        <begin position="717"/>
        <end position="727"/>
    </location>
</feature>
<evidence type="ECO:0000313" key="3">
    <source>
        <dbReference type="RefSeq" id="XP_024878743.1"/>
    </source>
</evidence>